<dbReference type="RefSeq" id="WP_177307051.1">
    <property type="nucleotide sequence ID" value="NZ_FPBO01000005.1"/>
</dbReference>
<keyword evidence="1" id="KW-0808">Transferase</keyword>
<dbReference type="InterPro" id="IPR052736">
    <property type="entry name" value="Stf3_sulfotransferase"/>
</dbReference>
<dbReference type="Gene3D" id="3.40.50.300">
    <property type="entry name" value="P-loop containing nucleotide triphosphate hydrolases"/>
    <property type="match status" value="1"/>
</dbReference>
<accession>A0A1I7HET9</accession>
<reference evidence="2" key="1">
    <citation type="submission" date="2016-10" db="EMBL/GenBank/DDBJ databases">
        <authorList>
            <person name="Varghese N."/>
            <person name="Submissions S."/>
        </authorList>
    </citation>
    <scope>NUCLEOTIDE SEQUENCE [LARGE SCALE GENOMIC DNA]</scope>
    <source>
        <strain evidence="2">CGMCC 1.11014</strain>
    </source>
</reference>
<dbReference type="EMBL" id="FPBO01000005">
    <property type="protein sequence ID" value="SFU59230.1"/>
    <property type="molecule type" value="Genomic_DNA"/>
</dbReference>
<dbReference type="STRING" id="1035707.SAMN05216552_1005220"/>
<keyword evidence="2" id="KW-1185">Reference proteome</keyword>
<dbReference type="Pfam" id="PF13469">
    <property type="entry name" value="Sulfotransfer_3"/>
    <property type="match status" value="1"/>
</dbReference>
<gene>
    <name evidence="1" type="ORF">SAMN05216552_1005220</name>
</gene>
<sequence>MDQSTELSEQYLIAAARAATGLERFGDESFLPGLRVMLAGLASEARLNHSGRLRAQSAILMSLKNRLWANACFEAHPEILNRRIVAPVVIVGPMRSGTTRLQRVLAVDDRLQHLTAWEGFNPAPRPGLPDHGRHERHLEVKTFLDRRREVNPAAYAAHPMDADWAEEETLLLNHSFSGFAFLGTYDMPSYRNWYLASDRSDSYRYMVKLLKLISWSRGEPEDKPWLLKAPPHMLALDVLVKEFPDARLLFTHRDPIKTTCSTMSLMWAFYHQNTETPSREALRDIWLDMCERMGVACMRARDALPRAQQFDVYYEEMDSDWRSVMRRIYAFLGLGYDASIERLLAAWIEDSARSNHHGQHRYSLEEFGTTATEVDARMMAYRQRYAIPYESHGPA</sequence>
<dbReference type="PANTHER" id="PTHR36451:SF1">
    <property type="entry name" value="OMEGA-HYDROXY-BETA-DIHYDROMENAQUINONE-9 SULFOTRANSFERASE STF3"/>
    <property type="match status" value="1"/>
</dbReference>
<proteinExistence type="predicted"/>
<evidence type="ECO:0000313" key="2">
    <source>
        <dbReference type="Proteomes" id="UP000199391"/>
    </source>
</evidence>
<dbReference type="InterPro" id="IPR027417">
    <property type="entry name" value="P-loop_NTPase"/>
</dbReference>
<name>A0A1I7HET9_9BURK</name>
<dbReference type="GO" id="GO:0016740">
    <property type="term" value="F:transferase activity"/>
    <property type="evidence" value="ECO:0007669"/>
    <property type="project" value="UniProtKB-KW"/>
</dbReference>
<dbReference type="PANTHER" id="PTHR36451">
    <property type="entry name" value="PAPS-DEPENDENT SULFOTRANSFERASE STF3"/>
    <property type="match status" value="1"/>
</dbReference>
<evidence type="ECO:0000313" key="1">
    <source>
        <dbReference type="EMBL" id="SFU59230.1"/>
    </source>
</evidence>
<dbReference type="Proteomes" id="UP000199391">
    <property type="component" value="Unassembled WGS sequence"/>
</dbReference>
<dbReference type="AlphaFoldDB" id="A0A1I7HET9"/>
<dbReference type="SUPFAM" id="SSF52540">
    <property type="entry name" value="P-loop containing nucleoside triphosphate hydrolases"/>
    <property type="match status" value="1"/>
</dbReference>
<organism evidence="1 2">
    <name type="scientific">Pseudoduganella namucuonensis</name>
    <dbReference type="NCBI Taxonomy" id="1035707"/>
    <lineage>
        <taxon>Bacteria</taxon>
        <taxon>Pseudomonadati</taxon>
        <taxon>Pseudomonadota</taxon>
        <taxon>Betaproteobacteria</taxon>
        <taxon>Burkholderiales</taxon>
        <taxon>Oxalobacteraceae</taxon>
        <taxon>Telluria group</taxon>
        <taxon>Pseudoduganella</taxon>
    </lineage>
</organism>
<protein>
    <submittedName>
        <fullName evidence="1">Sulfotransferase family protein</fullName>
    </submittedName>
</protein>